<evidence type="ECO:0000313" key="6">
    <source>
        <dbReference type="Proteomes" id="UP000272942"/>
    </source>
</evidence>
<evidence type="ECO:0000313" key="7">
    <source>
        <dbReference type="WBParaSite" id="ECPE_0000894201-mRNA-1"/>
    </source>
</evidence>
<accession>A0A183APM9</accession>
<dbReference type="Proteomes" id="UP000272942">
    <property type="component" value="Unassembled WGS sequence"/>
</dbReference>
<dbReference type="InterPro" id="IPR057534">
    <property type="entry name" value="MXRA7_helical"/>
</dbReference>
<name>A0A183APM9_9TREM</name>
<dbReference type="PANTHER" id="PTHR12630">
    <property type="entry name" value="N-LINKED OLIGOSACCHARIDE PROCESSING"/>
    <property type="match status" value="1"/>
</dbReference>
<evidence type="ECO:0000256" key="1">
    <source>
        <dbReference type="SAM" id="MobiDB-lite"/>
    </source>
</evidence>
<organism evidence="7">
    <name type="scientific">Echinostoma caproni</name>
    <dbReference type="NCBI Taxonomy" id="27848"/>
    <lineage>
        <taxon>Eukaryota</taxon>
        <taxon>Metazoa</taxon>
        <taxon>Spiralia</taxon>
        <taxon>Lophotrochozoa</taxon>
        <taxon>Platyhelminthes</taxon>
        <taxon>Trematoda</taxon>
        <taxon>Digenea</taxon>
        <taxon>Plagiorchiida</taxon>
        <taxon>Echinostomata</taxon>
        <taxon>Echinostomatoidea</taxon>
        <taxon>Echinostomatidae</taxon>
        <taxon>Echinostoma</taxon>
    </lineage>
</organism>
<dbReference type="Gene3D" id="2.70.130.10">
    <property type="entry name" value="Mannose-6-phosphate receptor binding domain"/>
    <property type="match status" value="1"/>
</dbReference>
<dbReference type="OrthoDB" id="28322at2759"/>
<evidence type="ECO:0000256" key="2">
    <source>
        <dbReference type="SAM" id="Phobius"/>
    </source>
</evidence>
<dbReference type="GO" id="GO:0006491">
    <property type="term" value="P:N-glycan processing"/>
    <property type="evidence" value="ECO:0007669"/>
    <property type="project" value="TreeGrafter"/>
</dbReference>
<dbReference type="Pfam" id="PF25473">
    <property type="entry name" value="MXRA7_helical"/>
    <property type="match status" value="1"/>
</dbReference>
<dbReference type="InterPro" id="IPR012913">
    <property type="entry name" value="OS9-like_dom"/>
</dbReference>
<keyword evidence="2" id="KW-1133">Transmembrane helix</keyword>
<reference evidence="5 6" key="2">
    <citation type="submission" date="2018-11" db="EMBL/GenBank/DDBJ databases">
        <authorList>
            <consortium name="Pathogen Informatics"/>
        </authorList>
    </citation>
    <scope>NUCLEOTIDE SEQUENCE [LARGE SCALE GENOMIC DNA]</scope>
    <source>
        <strain evidence="5 6">Egypt</strain>
    </source>
</reference>
<dbReference type="Pfam" id="PF07915">
    <property type="entry name" value="PRKCSH"/>
    <property type="match status" value="1"/>
</dbReference>
<dbReference type="AlphaFoldDB" id="A0A183APM9"/>
<sequence length="220" mass="25152">MLLEPPGYLEFTDKQYTYRFYAFDKIYQRNKGSDWSSSDTSLGRWKGWSFAEADLLRENKYAVMLFDDGQGCWNGPSRSVKESNVLPIDFSDILFYVVTTFFVVFVTSKIFRSITGRYSSRDVKAKSVTTVLSGARDDSDSPEPTGLAAPTKSHLEKKLAMNRGLDLLSEEEKEEEASVRAAQLSNILHLMQSQPDRFGDMSMEEMSAQFTQFYVRKNED</sequence>
<dbReference type="PANTHER" id="PTHR12630:SF1">
    <property type="entry name" value="GLUCOSIDASE 2 SUBUNIT BETA"/>
    <property type="match status" value="1"/>
</dbReference>
<dbReference type="GO" id="GO:0017177">
    <property type="term" value="C:glucosidase II complex"/>
    <property type="evidence" value="ECO:0007669"/>
    <property type="project" value="TreeGrafter"/>
</dbReference>
<dbReference type="InterPro" id="IPR009011">
    <property type="entry name" value="Man6P_isomerase_rcpt-bd_dom_sf"/>
</dbReference>
<dbReference type="WBParaSite" id="ECPE_0000894201-mRNA-1">
    <property type="protein sequence ID" value="ECPE_0000894201-mRNA-1"/>
    <property type="gene ID" value="ECPE_0000894201"/>
</dbReference>
<dbReference type="EMBL" id="UZAN01046644">
    <property type="protein sequence ID" value="VDP84409.1"/>
    <property type="molecule type" value="Genomic_DNA"/>
</dbReference>
<gene>
    <name evidence="5" type="ORF">ECPE_LOCUS8914</name>
</gene>
<keyword evidence="2" id="KW-0472">Membrane</keyword>
<dbReference type="InterPro" id="IPR039794">
    <property type="entry name" value="Gtb1-like"/>
</dbReference>
<feature type="transmembrane region" description="Helical" evidence="2">
    <location>
        <begin position="93"/>
        <end position="111"/>
    </location>
</feature>
<evidence type="ECO:0000259" key="3">
    <source>
        <dbReference type="Pfam" id="PF07915"/>
    </source>
</evidence>
<feature type="region of interest" description="Disordered" evidence="1">
    <location>
        <begin position="133"/>
        <end position="153"/>
    </location>
</feature>
<keyword evidence="6" id="KW-1185">Reference proteome</keyword>
<reference evidence="7" key="1">
    <citation type="submission" date="2016-06" db="UniProtKB">
        <authorList>
            <consortium name="WormBaseParasite"/>
        </authorList>
    </citation>
    <scope>IDENTIFICATION</scope>
</reference>
<evidence type="ECO:0000259" key="4">
    <source>
        <dbReference type="Pfam" id="PF25473"/>
    </source>
</evidence>
<feature type="domain" description="Matrix-remodeling-associated protein 7 helical" evidence="4">
    <location>
        <begin position="155"/>
        <end position="214"/>
    </location>
</feature>
<keyword evidence="2" id="KW-0812">Transmembrane</keyword>
<evidence type="ECO:0000313" key="5">
    <source>
        <dbReference type="EMBL" id="VDP84409.1"/>
    </source>
</evidence>
<proteinExistence type="predicted"/>
<feature type="domain" description="Protein OS9-like" evidence="3">
    <location>
        <begin position="11"/>
        <end position="72"/>
    </location>
</feature>
<protein>
    <submittedName>
        <fullName evidence="7">PRKCSH domain-containing protein</fullName>
    </submittedName>
</protein>